<keyword evidence="4" id="KW-1185">Reference proteome</keyword>
<evidence type="ECO:0000313" key="4">
    <source>
        <dbReference type="Proteomes" id="UP000078397"/>
    </source>
</evidence>
<evidence type="ECO:0000313" key="3">
    <source>
        <dbReference type="EMBL" id="OAQ63389.1"/>
    </source>
</evidence>
<keyword evidence="2" id="KW-1133">Transmembrane helix</keyword>
<gene>
    <name evidence="3" type="ORF">VFPPC_09907</name>
</gene>
<feature type="transmembrane region" description="Helical" evidence="2">
    <location>
        <begin position="21"/>
        <end position="39"/>
    </location>
</feature>
<feature type="transmembrane region" description="Helical" evidence="2">
    <location>
        <begin position="81"/>
        <end position="99"/>
    </location>
</feature>
<dbReference type="AlphaFoldDB" id="A0A179FE98"/>
<dbReference type="KEGG" id="pchm:VFPPC_09907"/>
<protein>
    <submittedName>
        <fullName evidence="3">Membrane-associating domain-containing protein</fullName>
    </submittedName>
</protein>
<keyword evidence="2" id="KW-0812">Transmembrane</keyword>
<feature type="transmembrane region" description="Helical" evidence="2">
    <location>
        <begin position="51"/>
        <end position="74"/>
    </location>
</feature>
<reference evidence="3 4" key="1">
    <citation type="journal article" date="2016" name="PLoS Pathog.">
        <title>Biosynthesis of antibiotic leucinostatins in bio-control fungus Purpureocillium lilacinum and their inhibition on phytophthora revealed by genome mining.</title>
        <authorList>
            <person name="Wang G."/>
            <person name="Liu Z."/>
            <person name="Lin R."/>
            <person name="Li E."/>
            <person name="Mao Z."/>
            <person name="Ling J."/>
            <person name="Yang Y."/>
            <person name="Yin W.B."/>
            <person name="Xie B."/>
        </authorList>
    </citation>
    <scope>NUCLEOTIDE SEQUENCE [LARGE SCALE GENOMIC DNA]</scope>
    <source>
        <strain evidence="3">170</strain>
    </source>
</reference>
<dbReference type="RefSeq" id="XP_018140969.1">
    <property type="nucleotide sequence ID" value="XM_018288366.1"/>
</dbReference>
<feature type="region of interest" description="Disordered" evidence="1">
    <location>
        <begin position="203"/>
        <end position="286"/>
    </location>
</feature>
<dbReference type="OrthoDB" id="5342507at2759"/>
<dbReference type="Proteomes" id="UP000078397">
    <property type="component" value="Unassembled WGS sequence"/>
</dbReference>
<accession>A0A179FE98</accession>
<dbReference type="GeneID" id="28852360"/>
<feature type="compositionally biased region" description="Basic and acidic residues" evidence="1">
    <location>
        <begin position="203"/>
        <end position="222"/>
    </location>
</feature>
<keyword evidence="2" id="KW-0472">Membrane</keyword>
<sequence length="286" mass="30865">MGAKSGVALKFLQWFIRGVQLLSAALILGIYAYFLAALHNHNLPIDTSVRAVAGISGSAVLYTLIGLLLLCCVAGLTFTSFIAIVLDVCFIGCFIYVAVVNKHGAGSCTGYVDTPFGQGQSGDQATGSDGFTALPSFHTACRLQTACMAVSIIAIFFFIFSILMEVALARHHRKEKRFGPSPGNNYTSGYAKGGFLSRFRRRKDEVDESNRLPEHTHPDQLDGRQSYGTETTAVGYDGRGASGDYHKQEAGYGFQNTGTYGGLQGQPQTQVPPKNYRYGDGIYEAP</sequence>
<comment type="caution">
    <text evidence="3">The sequence shown here is derived from an EMBL/GenBank/DDBJ whole genome shotgun (WGS) entry which is preliminary data.</text>
</comment>
<evidence type="ECO:0000256" key="2">
    <source>
        <dbReference type="SAM" id="Phobius"/>
    </source>
</evidence>
<evidence type="ECO:0000256" key="1">
    <source>
        <dbReference type="SAM" id="MobiDB-lite"/>
    </source>
</evidence>
<organism evidence="3 4">
    <name type="scientific">Pochonia chlamydosporia 170</name>
    <dbReference type="NCBI Taxonomy" id="1380566"/>
    <lineage>
        <taxon>Eukaryota</taxon>
        <taxon>Fungi</taxon>
        <taxon>Dikarya</taxon>
        <taxon>Ascomycota</taxon>
        <taxon>Pezizomycotina</taxon>
        <taxon>Sordariomycetes</taxon>
        <taxon>Hypocreomycetidae</taxon>
        <taxon>Hypocreales</taxon>
        <taxon>Clavicipitaceae</taxon>
        <taxon>Pochonia</taxon>
    </lineage>
</organism>
<feature type="transmembrane region" description="Helical" evidence="2">
    <location>
        <begin position="143"/>
        <end position="168"/>
    </location>
</feature>
<dbReference type="EMBL" id="LSBJ02000006">
    <property type="protein sequence ID" value="OAQ63389.1"/>
    <property type="molecule type" value="Genomic_DNA"/>
</dbReference>
<name>A0A179FE98_METCM</name>
<proteinExistence type="predicted"/>